<dbReference type="SUPFAM" id="SSF51735">
    <property type="entry name" value="NAD(P)-binding Rossmann-fold domains"/>
    <property type="match status" value="1"/>
</dbReference>
<dbReference type="PANTHER" id="PTHR43245">
    <property type="entry name" value="BIFUNCTIONAL POLYMYXIN RESISTANCE PROTEIN ARNA"/>
    <property type="match status" value="1"/>
</dbReference>
<dbReference type="Proteomes" id="UP000655751">
    <property type="component" value="Unassembled WGS sequence"/>
</dbReference>
<evidence type="ECO:0000259" key="2">
    <source>
        <dbReference type="Pfam" id="PF01370"/>
    </source>
</evidence>
<dbReference type="Gene3D" id="3.40.50.720">
    <property type="entry name" value="NAD(P)-binding Rossmann-like Domain"/>
    <property type="match status" value="1"/>
</dbReference>
<dbReference type="Pfam" id="PF01370">
    <property type="entry name" value="Epimerase"/>
    <property type="match status" value="1"/>
</dbReference>
<feature type="domain" description="NAD-dependent epimerase/dehydratase" evidence="2">
    <location>
        <begin position="3"/>
        <end position="235"/>
    </location>
</feature>
<organism evidence="3 4">
    <name type="scientific">Nocardia bovistercoris</name>
    <dbReference type="NCBI Taxonomy" id="2785916"/>
    <lineage>
        <taxon>Bacteria</taxon>
        <taxon>Bacillati</taxon>
        <taxon>Actinomycetota</taxon>
        <taxon>Actinomycetes</taxon>
        <taxon>Mycobacteriales</taxon>
        <taxon>Nocardiaceae</taxon>
        <taxon>Nocardia</taxon>
    </lineage>
</organism>
<dbReference type="InterPro" id="IPR001509">
    <property type="entry name" value="Epimerase_deHydtase"/>
</dbReference>
<gene>
    <name evidence="3" type="ORF">IT779_00385</name>
</gene>
<dbReference type="AlphaFoldDB" id="A0A931MY86"/>
<feature type="region of interest" description="Disordered" evidence="1">
    <location>
        <begin position="342"/>
        <end position="408"/>
    </location>
</feature>
<feature type="compositionally biased region" description="Low complexity" evidence="1">
    <location>
        <begin position="342"/>
        <end position="359"/>
    </location>
</feature>
<comment type="caution">
    <text evidence="3">The sequence shown here is derived from an EMBL/GenBank/DDBJ whole genome shotgun (WGS) entry which is preliminary data.</text>
</comment>
<dbReference type="InterPro" id="IPR036291">
    <property type="entry name" value="NAD(P)-bd_dom_sf"/>
</dbReference>
<sequence>MRVLVTGHQGYLGTVMVPVLRARGHEVTGLDIGWFADCVLGDAPQDPPGLAVDLREVRAEHLAGFDAVIHLAALSNDPLGALAPRITHDINHHASVRLARLAKDAGVRRFLYASTCSVYGAAGDGLVAESAPLRPLTPYAQSKVRVEDDLVALADGDFSPVFLRNATAFGFSPRLRADIVLNNLVGHAVLDGVVKVLSDGTPWRPLVHAEDIARAFARCLDAPVEAIHCRAYNIGAEVNNLTVADIAHAVAEVVPGAEVLITGESGADPRSYRVDFSAARRELGFEALWSVADGAAELATEYCARGLTAADFTGRFVRLARLRALGEQGEIDAELRRVAPATAAPAATSTETAATTSAELSDSVTPEPKAQAPATSTTPSRADSASLSSGAGGIESARAGGDPIGVGG</sequence>
<feature type="compositionally biased region" description="Low complexity" evidence="1">
    <location>
        <begin position="380"/>
        <end position="397"/>
    </location>
</feature>
<evidence type="ECO:0000313" key="3">
    <source>
        <dbReference type="EMBL" id="MBH0774740.1"/>
    </source>
</evidence>
<evidence type="ECO:0000256" key="1">
    <source>
        <dbReference type="SAM" id="MobiDB-lite"/>
    </source>
</evidence>
<dbReference type="InterPro" id="IPR050177">
    <property type="entry name" value="Lipid_A_modif_metabolic_enz"/>
</dbReference>
<dbReference type="PANTHER" id="PTHR43245:SF23">
    <property type="entry name" value="NAD(P)-BINDING DOMAIN-CONTAINING PROTEIN"/>
    <property type="match status" value="1"/>
</dbReference>
<keyword evidence="4" id="KW-1185">Reference proteome</keyword>
<proteinExistence type="predicted"/>
<evidence type="ECO:0000313" key="4">
    <source>
        <dbReference type="Proteomes" id="UP000655751"/>
    </source>
</evidence>
<protein>
    <submittedName>
        <fullName evidence="3">SDR family oxidoreductase</fullName>
    </submittedName>
</protein>
<name>A0A931MY86_9NOCA</name>
<accession>A0A931MY86</accession>
<reference evidence="3" key="1">
    <citation type="submission" date="2020-11" db="EMBL/GenBank/DDBJ databases">
        <title>Nocardia NEAU-351.nov., a novel actinomycete isolated from the cow dung.</title>
        <authorList>
            <person name="Zhang X."/>
        </authorList>
    </citation>
    <scope>NUCLEOTIDE SEQUENCE</scope>
    <source>
        <strain evidence="3">NEAU-351</strain>
    </source>
</reference>
<dbReference type="CDD" id="cd08946">
    <property type="entry name" value="SDR_e"/>
    <property type="match status" value="1"/>
</dbReference>
<dbReference type="EMBL" id="JADMLG010000001">
    <property type="protein sequence ID" value="MBH0774740.1"/>
    <property type="molecule type" value="Genomic_DNA"/>
</dbReference>